<gene>
    <name evidence="2" type="ORF">PCOR1329_LOCUS20333</name>
</gene>
<proteinExistence type="predicted"/>
<feature type="compositionally biased region" description="Basic and acidic residues" evidence="1">
    <location>
        <begin position="9"/>
        <end position="24"/>
    </location>
</feature>
<feature type="region of interest" description="Disordered" evidence="1">
    <location>
        <begin position="1"/>
        <end position="24"/>
    </location>
</feature>
<reference evidence="2" key="1">
    <citation type="submission" date="2023-10" db="EMBL/GenBank/DDBJ databases">
        <authorList>
            <person name="Chen Y."/>
            <person name="Shah S."/>
            <person name="Dougan E. K."/>
            <person name="Thang M."/>
            <person name="Chan C."/>
        </authorList>
    </citation>
    <scope>NUCLEOTIDE SEQUENCE [LARGE SCALE GENOMIC DNA]</scope>
</reference>
<evidence type="ECO:0000313" key="2">
    <source>
        <dbReference type="EMBL" id="CAK0817887.1"/>
    </source>
</evidence>
<accession>A0ABN9RFR5</accession>
<sequence length="119" mass="13084">MEVDYAPGCERKLGQRQPERHHTVQIDCQRGQLHATPLRPGRRWQCPLPKKRPMVAASLGPFRGTGTARLTAPAGGWTISFRQSTRQSPAHISSKTGSTTTLSETNAAFPQTRATSKYA</sequence>
<dbReference type="EMBL" id="CAUYUJ010006590">
    <property type="protein sequence ID" value="CAK0817887.1"/>
    <property type="molecule type" value="Genomic_DNA"/>
</dbReference>
<protein>
    <submittedName>
        <fullName evidence="2">Uncharacterized protein</fullName>
    </submittedName>
</protein>
<feature type="region of interest" description="Disordered" evidence="1">
    <location>
        <begin position="82"/>
        <end position="119"/>
    </location>
</feature>
<name>A0ABN9RFR5_9DINO</name>
<evidence type="ECO:0000313" key="3">
    <source>
        <dbReference type="Proteomes" id="UP001189429"/>
    </source>
</evidence>
<evidence type="ECO:0000256" key="1">
    <source>
        <dbReference type="SAM" id="MobiDB-lite"/>
    </source>
</evidence>
<comment type="caution">
    <text evidence="2">The sequence shown here is derived from an EMBL/GenBank/DDBJ whole genome shotgun (WGS) entry which is preliminary data.</text>
</comment>
<dbReference type="Proteomes" id="UP001189429">
    <property type="component" value="Unassembled WGS sequence"/>
</dbReference>
<organism evidence="2 3">
    <name type="scientific">Prorocentrum cordatum</name>
    <dbReference type="NCBI Taxonomy" id="2364126"/>
    <lineage>
        <taxon>Eukaryota</taxon>
        <taxon>Sar</taxon>
        <taxon>Alveolata</taxon>
        <taxon>Dinophyceae</taxon>
        <taxon>Prorocentrales</taxon>
        <taxon>Prorocentraceae</taxon>
        <taxon>Prorocentrum</taxon>
    </lineage>
</organism>
<keyword evidence="3" id="KW-1185">Reference proteome</keyword>